<dbReference type="GO" id="GO:0000981">
    <property type="term" value="F:DNA-binding transcription factor activity, RNA polymerase II-specific"/>
    <property type="evidence" value="ECO:0007669"/>
    <property type="project" value="InterPro"/>
</dbReference>
<dbReference type="EMBL" id="JPDN02000009">
    <property type="protein sequence ID" value="PON27828.1"/>
    <property type="molecule type" value="Genomic_DNA"/>
</dbReference>
<dbReference type="CDD" id="cd12148">
    <property type="entry name" value="fungal_TF_MHR"/>
    <property type="match status" value="1"/>
</dbReference>
<keyword evidence="5" id="KW-0812">Transmembrane</keyword>
<dbReference type="PROSITE" id="PS50048">
    <property type="entry name" value="ZN2_CY6_FUNGAL_2"/>
    <property type="match status" value="1"/>
</dbReference>
<dbReference type="GeneID" id="29988603"/>
<evidence type="ECO:0000259" key="6">
    <source>
        <dbReference type="PROSITE" id="PS50048"/>
    </source>
</evidence>
<feature type="transmembrane region" description="Helical" evidence="5">
    <location>
        <begin position="268"/>
        <end position="287"/>
    </location>
</feature>
<dbReference type="GO" id="GO:0003677">
    <property type="term" value="F:DNA binding"/>
    <property type="evidence" value="ECO:0007669"/>
    <property type="project" value="InterPro"/>
</dbReference>
<dbReference type="InterPro" id="IPR001138">
    <property type="entry name" value="Zn2Cys6_DnaBD"/>
</dbReference>
<dbReference type="InterPro" id="IPR050613">
    <property type="entry name" value="Sec_Metabolite_Reg"/>
</dbReference>
<proteinExistence type="predicted"/>
<dbReference type="CDD" id="cd00067">
    <property type="entry name" value="GAL4"/>
    <property type="match status" value="1"/>
</dbReference>
<dbReference type="Pfam" id="PF04082">
    <property type="entry name" value="Fungal_trans"/>
    <property type="match status" value="1"/>
</dbReference>
<protein>
    <submittedName>
        <fullName evidence="7">Fungal specific transcription factor domain-containing protein</fullName>
    </submittedName>
</protein>
<accession>A0A2P4ZU64</accession>
<name>A0A2P4ZU64_9HYPO</name>
<keyword evidence="3" id="KW-0539">Nucleus</keyword>
<evidence type="ECO:0000313" key="7">
    <source>
        <dbReference type="EMBL" id="PON27828.1"/>
    </source>
</evidence>
<sequence length="762" mass="86191">MDQSTLPNILGGGQQEVQIATKPPPYEEKRRHRAQFSCTHCRIKKLKCDRGHPCDNCAKRNLSHLCHYTPTAGRDRAGQVYPVTGRGDIANRIRHLENIVLSLRNQNAGSQSQTTELSGSLPITSATDEGQISSEISQGLDTGIGNTINPPGMMLTGHMGTRWVDATHWEAILDDIRELKDCTEALEQADDELLLGITEEERSGPTLFVGLSPLMNRADVLAFLPPRPVVDRLISRYFNAKEPSTMILHVPTFYREYTQFWENQQAASIAWVGLLFAIMCYAIFFYARAGDSLPGSLGEPARVSEVYRTCAAQCLVLANYTIPGRYKLETLLLYSGTEFLRTGDTQIGSSILGGVIARLAMHMGYHRDSKHYQNLSVFDGEMRRRVWALIWQGDHLISFQVGLPKIIPDLQCDTGLPHNLLDGDFDETTKALPSPRPMAERTPVTYAIVKSKLMSVFGRIAERSVSTTDTKHEEVAQLDEQLQNAHGALPAFLRIRTMNMSIMDPADLIMQRYNLELLYQKARCVLHRRYLVIHRSDLRYAYSRWSCVDAATQILRHQNDIYHETQPGGQLYRDRWFVTSLTSHDFLLAAMILCLELSSKTEQDSGSIHHSSDSPIFEARQRLLRALETSYSIWMAFTEVSPEARKASRALEVMLQIAKKNHQGSVRSEGGSADDLQSRLHNAHAGATEDILSEDTQFQGYMSSETYSERGGQRLDDLKTMRDSMPIMMEDIFNVSEEFDWHTWDSQVRNNSWESTDETWMT</sequence>
<dbReference type="PANTHER" id="PTHR31001:SF49">
    <property type="entry name" value="ZN(II)2CYS6 TRANSCRIPTION FACTOR (EUROFUNG)"/>
    <property type="match status" value="1"/>
</dbReference>
<dbReference type="GO" id="GO:0005634">
    <property type="term" value="C:nucleus"/>
    <property type="evidence" value="ECO:0007669"/>
    <property type="project" value="UniProtKB-SubCell"/>
</dbReference>
<reference evidence="7 8" key="1">
    <citation type="journal article" date="2016" name="Genome Announc.">
        <title>Draft Whole-Genome Sequence of Trichoderma gamsii T6085, a Promising Biocontrol Agent of Fusarium Head Blight on Wheat.</title>
        <authorList>
            <person name="Baroncelli R."/>
            <person name="Zapparata A."/>
            <person name="Piaggeschi G."/>
            <person name="Sarrocco S."/>
            <person name="Vannacci G."/>
        </authorList>
    </citation>
    <scope>NUCLEOTIDE SEQUENCE [LARGE SCALE GENOMIC DNA]</scope>
    <source>
        <strain evidence="7 8">T6085</strain>
    </source>
</reference>
<evidence type="ECO:0000256" key="4">
    <source>
        <dbReference type="SAM" id="MobiDB-lite"/>
    </source>
</evidence>
<feature type="region of interest" description="Disordered" evidence="4">
    <location>
        <begin position="106"/>
        <end position="130"/>
    </location>
</feature>
<keyword evidence="8" id="KW-1185">Reference proteome</keyword>
<dbReference type="STRING" id="398673.A0A2P4ZU64"/>
<dbReference type="Proteomes" id="UP000054821">
    <property type="component" value="Unassembled WGS sequence"/>
</dbReference>
<evidence type="ECO:0000256" key="2">
    <source>
        <dbReference type="ARBA" id="ARBA00022723"/>
    </source>
</evidence>
<dbReference type="InterPro" id="IPR036864">
    <property type="entry name" value="Zn2-C6_fun-type_DNA-bd_sf"/>
</dbReference>
<organism evidence="7 8">
    <name type="scientific">Trichoderma gamsii</name>
    <dbReference type="NCBI Taxonomy" id="398673"/>
    <lineage>
        <taxon>Eukaryota</taxon>
        <taxon>Fungi</taxon>
        <taxon>Dikarya</taxon>
        <taxon>Ascomycota</taxon>
        <taxon>Pezizomycotina</taxon>
        <taxon>Sordariomycetes</taxon>
        <taxon>Hypocreomycetidae</taxon>
        <taxon>Hypocreales</taxon>
        <taxon>Hypocreaceae</taxon>
        <taxon>Trichoderma</taxon>
    </lineage>
</organism>
<dbReference type="GO" id="GO:0008270">
    <property type="term" value="F:zinc ion binding"/>
    <property type="evidence" value="ECO:0007669"/>
    <property type="project" value="InterPro"/>
</dbReference>
<evidence type="ECO:0000256" key="5">
    <source>
        <dbReference type="SAM" id="Phobius"/>
    </source>
</evidence>
<comment type="caution">
    <text evidence="7">The sequence shown here is derived from an EMBL/GenBank/DDBJ whole genome shotgun (WGS) entry which is preliminary data.</text>
</comment>
<feature type="domain" description="Zn(2)-C6 fungal-type" evidence="6">
    <location>
        <begin position="37"/>
        <end position="68"/>
    </location>
</feature>
<dbReference type="Gene3D" id="4.10.240.10">
    <property type="entry name" value="Zn(2)-C6 fungal-type DNA-binding domain"/>
    <property type="match status" value="1"/>
</dbReference>
<dbReference type="PROSITE" id="PS00463">
    <property type="entry name" value="ZN2_CY6_FUNGAL_1"/>
    <property type="match status" value="1"/>
</dbReference>
<dbReference type="AlphaFoldDB" id="A0A2P4ZU64"/>
<keyword evidence="2" id="KW-0479">Metal-binding</keyword>
<dbReference type="GO" id="GO:0006351">
    <property type="term" value="P:DNA-templated transcription"/>
    <property type="evidence" value="ECO:0007669"/>
    <property type="project" value="InterPro"/>
</dbReference>
<dbReference type="SMART" id="SM00066">
    <property type="entry name" value="GAL4"/>
    <property type="match status" value="1"/>
</dbReference>
<dbReference type="InterPro" id="IPR007219">
    <property type="entry name" value="XnlR_reg_dom"/>
</dbReference>
<comment type="subcellular location">
    <subcellularLocation>
        <location evidence="1">Nucleus</location>
    </subcellularLocation>
</comment>
<evidence type="ECO:0000256" key="3">
    <source>
        <dbReference type="ARBA" id="ARBA00023242"/>
    </source>
</evidence>
<keyword evidence="5" id="KW-1133">Transmembrane helix</keyword>
<keyword evidence="5" id="KW-0472">Membrane</keyword>
<dbReference type="Pfam" id="PF00172">
    <property type="entry name" value="Zn_clus"/>
    <property type="match status" value="1"/>
</dbReference>
<evidence type="ECO:0000256" key="1">
    <source>
        <dbReference type="ARBA" id="ARBA00004123"/>
    </source>
</evidence>
<gene>
    <name evidence="7" type="ORF">TGAM01_v203595</name>
</gene>
<dbReference type="PANTHER" id="PTHR31001">
    <property type="entry name" value="UNCHARACTERIZED TRANSCRIPTIONAL REGULATORY PROTEIN"/>
    <property type="match status" value="1"/>
</dbReference>
<dbReference type="SUPFAM" id="SSF57701">
    <property type="entry name" value="Zn2/Cys6 DNA-binding domain"/>
    <property type="match status" value="1"/>
</dbReference>
<evidence type="ECO:0000313" key="8">
    <source>
        <dbReference type="Proteomes" id="UP000054821"/>
    </source>
</evidence>
<dbReference type="RefSeq" id="XP_024406078.1">
    <property type="nucleotide sequence ID" value="XM_024549240.1"/>
</dbReference>
<dbReference type="SMART" id="SM00906">
    <property type="entry name" value="Fungal_trans"/>
    <property type="match status" value="1"/>
</dbReference>